<dbReference type="EMBL" id="JAJSOW010000100">
    <property type="protein sequence ID" value="KAI9185556.1"/>
    <property type="molecule type" value="Genomic_DNA"/>
</dbReference>
<protein>
    <recommendedName>
        <fullName evidence="1">Terpene synthase N-terminal domain-containing protein</fullName>
    </recommendedName>
</protein>
<dbReference type="InterPro" id="IPR001906">
    <property type="entry name" value="Terpene_synth_N"/>
</dbReference>
<organism evidence="2 3">
    <name type="scientific">Acer negundo</name>
    <name type="common">Box elder</name>
    <dbReference type="NCBI Taxonomy" id="4023"/>
    <lineage>
        <taxon>Eukaryota</taxon>
        <taxon>Viridiplantae</taxon>
        <taxon>Streptophyta</taxon>
        <taxon>Embryophyta</taxon>
        <taxon>Tracheophyta</taxon>
        <taxon>Spermatophyta</taxon>
        <taxon>Magnoliopsida</taxon>
        <taxon>eudicotyledons</taxon>
        <taxon>Gunneridae</taxon>
        <taxon>Pentapetalae</taxon>
        <taxon>rosids</taxon>
        <taxon>malvids</taxon>
        <taxon>Sapindales</taxon>
        <taxon>Sapindaceae</taxon>
        <taxon>Hippocastanoideae</taxon>
        <taxon>Acereae</taxon>
        <taxon>Acer</taxon>
    </lineage>
</organism>
<sequence>MSLQVSDIASASTQSVKRHTTTYHPSIWGDHFLKYASHSLPIDATTQEEYKELKHEVRRMLISTTSDEISEKLRLIDAVQRLGVAYHFEREIGDALDKIYNGCDDDDDNNLTLSLFDFGCLDNKDIMFHVMCLNNSKMTKESSRPL</sequence>
<dbReference type="Proteomes" id="UP001064489">
    <property type="component" value="Chromosome 3"/>
</dbReference>
<dbReference type="Pfam" id="PF01397">
    <property type="entry name" value="Terpene_synth"/>
    <property type="match status" value="1"/>
</dbReference>
<dbReference type="AlphaFoldDB" id="A0AAD5J3P9"/>
<dbReference type="InterPro" id="IPR008930">
    <property type="entry name" value="Terpenoid_cyclase/PrenylTrfase"/>
</dbReference>
<dbReference type="PANTHER" id="PTHR31225:SF205">
    <property type="entry name" value="(-)-GERMACRENE D SYNTHASE-LIKE"/>
    <property type="match status" value="1"/>
</dbReference>
<evidence type="ECO:0000313" key="2">
    <source>
        <dbReference type="EMBL" id="KAI9185556.1"/>
    </source>
</evidence>
<evidence type="ECO:0000259" key="1">
    <source>
        <dbReference type="Pfam" id="PF01397"/>
    </source>
</evidence>
<dbReference type="InterPro" id="IPR008949">
    <property type="entry name" value="Isoprenoid_synthase_dom_sf"/>
</dbReference>
<evidence type="ECO:0000313" key="3">
    <source>
        <dbReference type="Proteomes" id="UP001064489"/>
    </source>
</evidence>
<dbReference type="Gene3D" id="1.10.600.10">
    <property type="entry name" value="Farnesyl Diphosphate Synthase"/>
    <property type="match status" value="1"/>
</dbReference>
<gene>
    <name evidence="2" type="ORF">LWI28_008361</name>
</gene>
<dbReference type="Gene3D" id="1.50.10.130">
    <property type="entry name" value="Terpene synthase, N-terminal domain"/>
    <property type="match status" value="1"/>
</dbReference>
<dbReference type="GO" id="GO:0010333">
    <property type="term" value="F:terpene synthase activity"/>
    <property type="evidence" value="ECO:0007669"/>
    <property type="project" value="InterPro"/>
</dbReference>
<reference evidence="2" key="1">
    <citation type="journal article" date="2022" name="Plant J.">
        <title>Strategies of tolerance reflected in two North American maple genomes.</title>
        <authorList>
            <person name="McEvoy S.L."/>
            <person name="Sezen U.U."/>
            <person name="Trouern-Trend A."/>
            <person name="McMahon S.M."/>
            <person name="Schaberg P.G."/>
            <person name="Yang J."/>
            <person name="Wegrzyn J.L."/>
            <person name="Swenson N.G."/>
        </authorList>
    </citation>
    <scope>NUCLEOTIDE SEQUENCE</scope>
    <source>
        <strain evidence="2">91603</strain>
    </source>
</reference>
<dbReference type="InterPro" id="IPR036965">
    <property type="entry name" value="Terpene_synth_N_sf"/>
</dbReference>
<dbReference type="GO" id="GO:0016114">
    <property type="term" value="P:terpenoid biosynthetic process"/>
    <property type="evidence" value="ECO:0007669"/>
    <property type="project" value="InterPro"/>
</dbReference>
<accession>A0AAD5J3P9</accession>
<feature type="domain" description="Terpene synthase N-terminal" evidence="1">
    <location>
        <begin position="27"/>
        <end position="108"/>
    </location>
</feature>
<reference evidence="2" key="2">
    <citation type="submission" date="2023-02" db="EMBL/GenBank/DDBJ databases">
        <authorList>
            <person name="Swenson N.G."/>
            <person name="Wegrzyn J.L."/>
            <person name="Mcevoy S.L."/>
        </authorList>
    </citation>
    <scope>NUCLEOTIDE SEQUENCE</scope>
    <source>
        <strain evidence="2">91603</strain>
        <tissue evidence="2">Leaf</tissue>
    </source>
</reference>
<dbReference type="SUPFAM" id="SSF48239">
    <property type="entry name" value="Terpenoid cyclases/Protein prenyltransferases"/>
    <property type="match status" value="1"/>
</dbReference>
<comment type="caution">
    <text evidence="2">The sequence shown here is derived from an EMBL/GenBank/DDBJ whole genome shotgun (WGS) entry which is preliminary data.</text>
</comment>
<keyword evidence="3" id="KW-1185">Reference proteome</keyword>
<proteinExistence type="predicted"/>
<dbReference type="InterPro" id="IPR050148">
    <property type="entry name" value="Terpene_synthase-like"/>
</dbReference>
<name>A0AAD5J3P9_ACENE</name>
<dbReference type="PANTHER" id="PTHR31225">
    <property type="entry name" value="OS04G0344100 PROTEIN-RELATED"/>
    <property type="match status" value="1"/>
</dbReference>